<proteinExistence type="predicted"/>
<organism evidence="1 2">
    <name type="scientific">Panicum hallii var. hallii</name>
    <dbReference type="NCBI Taxonomy" id="1504633"/>
    <lineage>
        <taxon>Eukaryota</taxon>
        <taxon>Viridiplantae</taxon>
        <taxon>Streptophyta</taxon>
        <taxon>Embryophyta</taxon>
        <taxon>Tracheophyta</taxon>
        <taxon>Spermatophyta</taxon>
        <taxon>Magnoliopsida</taxon>
        <taxon>Liliopsida</taxon>
        <taxon>Poales</taxon>
        <taxon>Poaceae</taxon>
        <taxon>PACMAD clade</taxon>
        <taxon>Panicoideae</taxon>
        <taxon>Panicodae</taxon>
        <taxon>Paniceae</taxon>
        <taxon>Panicinae</taxon>
        <taxon>Panicum</taxon>
        <taxon>Panicum sect. Panicum</taxon>
    </lineage>
</organism>
<evidence type="ECO:0000313" key="2">
    <source>
        <dbReference type="Proteomes" id="UP000244336"/>
    </source>
</evidence>
<accession>A0A2T7CI05</accession>
<sequence length="114" mass="12108">MRARGRCGEVLEACAFRCSVTAFPGDFAAHGFCLLQRLLADADGVLPSRGGAASAGRAGGRCSGRVMRVVRGNVARTGTAHQWGHGFTGAAEVRMRARFVPPRRRRRLAVVGEA</sequence>
<dbReference type="AlphaFoldDB" id="A0A2T7CI05"/>
<reference evidence="1 2" key="1">
    <citation type="submission" date="2018-04" db="EMBL/GenBank/DDBJ databases">
        <title>WGS assembly of Panicum hallii var. hallii HAL2.</title>
        <authorList>
            <person name="Lovell J."/>
            <person name="Jenkins J."/>
            <person name="Lowry D."/>
            <person name="Mamidi S."/>
            <person name="Sreedasyam A."/>
            <person name="Weng X."/>
            <person name="Barry K."/>
            <person name="Bonette J."/>
            <person name="Campitelli B."/>
            <person name="Daum C."/>
            <person name="Gordon S."/>
            <person name="Gould B."/>
            <person name="Lipzen A."/>
            <person name="MacQueen A."/>
            <person name="Palacio-Mejia J."/>
            <person name="Plott C."/>
            <person name="Shakirov E."/>
            <person name="Shu S."/>
            <person name="Yoshinaga Y."/>
            <person name="Zane M."/>
            <person name="Rokhsar D."/>
            <person name="Grimwood J."/>
            <person name="Schmutz J."/>
            <person name="Juenger T."/>
        </authorList>
    </citation>
    <scope>NUCLEOTIDE SEQUENCE [LARGE SCALE GENOMIC DNA]</scope>
    <source>
        <strain evidence="2">cv. HAL2</strain>
    </source>
</reference>
<dbReference type="EMBL" id="CM009757">
    <property type="protein sequence ID" value="PUZ42977.1"/>
    <property type="molecule type" value="Genomic_DNA"/>
</dbReference>
<keyword evidence="2" id="KW-1185">Reference proteome</keyword>
<gene>
    <name evidence="1" type="ORF">GQ55_9G624800</name>
</gene>
<protein>
    <submittedName>
        <fullName evidence="1">Uncharacterized protein</fullName>
    </submittedName>
</protein>
<name>A0A2T7CI05_9POAL</name>
<dbReference type="Gramene" id="PUZ42977">
    <property type="protein sequence ID" value="PUZ42977"/>
    <property type="gene ID" value="GQ55_9G624800"/>
</dbReference>
<evidence type="ECO:0000313" key="1">
    <source>
        <dbReference type="EMBL" id="PUZ42977.1"/>
    </source>
</evidence>
<dbReference type="Proteomes" id="UP000244336">
    <property type="component" value="Chromosome 9"/>
</dbReference>